<dbReference type="GO" id="GO:0005634">
    <property type="term" value="C:nucleus"/>
    <property type="evidence" value="ECO:0007669"/>
    <property type="project" value="UniProtKB-SubCell"/>
</dbReference>
<dbReference type="OrthoDB" id="2341546at2759"/>
<protein>
    <recommendedName>
        <fullName evidence="8">Zn(2)-C6 fungal-type domain-containing protein</fullName>
    </recommendedName>
</protein>
<dbReference type="InterPro" id="IPR036864">
    <property type="entry name" value="Zn2-C6_fun-type_DNA-bd_sf"/>
</dbReference>
<feature type="domain" description="Zn(2)-C6 fungal-type" evidence="8">
    <location>
        <begin position="54"/>
        <end position="90"/>
    </location>
</feature>
<dbReference type="AlphaFoldDB" id="A0A6A5WGS8"/>
<feature type="region of interest" description="Disordered" evidence="7">
    <location>
        <begin position="113"/>
        <end position="155"/>
    </location>
</feature>
<dbReference type="InterPro" id="IPR001138">
    <property type="entry name" value="Zn2Cys6_DnaBD"/>
</dbReference>
<comment type="subcellular location">
    <subcellularLocation>
        <location evidence="1">Nucleus</location>
    </subcellularLocation>
</comment>
<dbReference type="EMBL" id="ML977604">
    <property type="protein sequence ID" value="KAF1998385.1"/>
    <property type="molecule type" value="Genomic_DNA"/>
</dbReference>
<organism evidence="9 10">
    <name type="scientific">Amniculicola lignicola CBS 123094</name>
    <dbReference type="NCBI Taxonomy" id="1392246"/>
    <lineage>
        <taxon>Eukaryota</taxon>
        <taxon>Fungi</taxon>
        <taxon>Dikarya</taxon>
        <taxon>Ascomycota</taxon>
        <taxon>Pezizomycotina</taxon>
        <taxon>Dothideomycetes</taxon>
        <taxon>Pleosporomycetidae</taxon>
        <taxon>Pleosporales</taxon>
        <taxon>Amniculicolaceae</taxon>
        <taxon>Amniculicola</taxon>
    </lineage>
</organism>
<reference evidence="9" key="1">
    <citation type="journal article" date="2020" name="Stud. Mycol.">
        <title>101 Dothideomycetes genomes: a test case for predicting lifestyles and emergence of pathogens.</title>
        <authorList>
            <person name="Haridas S."/>
            <person name="Albert R."/>
            <person name="Binder M."/>
            <person name="Bloem J."/>
            <person name="Labutti K."/>
            <person name="Salamov A."/>
            <person name="Andreopoulos B."/>
            <person name="Baker S."/>
            <person name="Barry K."/>
            <person name="Bills G."/>
            <person name="Bluhm B."/>
            <person name="Cannon C."/>
            <person name="Castanera R."/>
            <person name="Culley D."/>
            <person name="Daum C."/>
            <person name="Ezra D."/>
            <person name="Gonzalez J."/>
            <person name="Henrissat B."/>
            <person name="Kuo A."/>
            <person name="Liang C."/>
            <person name="Lipzen A."/>
            <person name="Lutzoni F."/>
            <person name="Magnuson J."/>
            <person name="Mondo S."/>
            <person name="Nolan M."/>
            <person name="Ohm R."/>
            <person name="Pangilinan J."/>
            <person name="Park H.-J."/>
            <person name="Ramirez L."/>
            <person name="Alfaro M."/>
            <person name="Sun H."/>
            <person name="Tritt A."/>
            <person name="Yoshinaga Y."/>
            <person name="Zwiers L.-H."/>
            <person name="Turgeon B."/>
            <person name="Goodwin S."/>
            <person name="Spatafora J."/>
            <person name="Crous P."/>
            <person name="Grigoriev I."/>
        </authorList>
    </citation>
    <scope>NUCLEOTIDE SEQUENCE</scope>
    <source>
        <strain evidence="9">CBS 123094</strain>
    </source>
</reference>
<evidence type="ECO:0000313" key="9">
    <source>
        <dbReference type="EMBL" id="KAF1998385.1"/>
    </source>
</evidence>
<sequence>MYWYTRSPPQQSAHYDPFQTPEQGRQQFTQERNKLPVPAAAEPSIRNGSKKRRACNECKQQKLRCDLSTLIHRTSETCSRCTRLGLECRIDRSFKRERKRKRSDELEKEVNSLRKELSRRSTSIQVVPTQPGEYGETSVSHKADNIESDSASTSSTYNLQGTSEIFSSPALSNAIPGSTCQSYSLPAATSPYLDLVPIGFDSDHEIYDSIPSNEHVPRSLDELQLVSEEIDELFLQYFTHFHPFLPILDPQLSPTDYYNKSTFLFWVIIAVASRRFEQNPTLITILAQLVTKLTWDTLQSIPSSKDVIQGLALLCTWPFPANSRGTGVSYMWAGTMVNLAIQMGLHRPSNALTLDRQDRNSVGLDEAERMKLWAACNIVTQRVSVGAGLTAPIQHDWNSILASQHAPLNPDLRLFLQLEAFRDSVSRTVTPNGSDLGGLLDAHERSFLYEAFLEELASIETNSPKKSAIGHFYILAARLHLQSFCLVGEPSAEGFTDRILGLYFTAVGIIQHTLNMERLSSSIVRHGPFSVSQTLISAAFIVLKVIQNDTFVSFIDLDTGRKIFQYSMTAIRHMSVNNNDNPSEMAKVLTFFWKNATKCPVSQPGKEGLQLRVRSRMSMSVVYDCLWRWQACMQIHSQGANGFPDENQGKHTDFP</sequence>
<accession>A0A6A5WGS8</accession>
<dbReference type="SMART" id="SM00066">
    <property type="entry name" value="GAL4"/>
    <property type="match status" value="1"/>
</dbReference>
<evidence type="ECO:0000256" key="4">
    <source>
        <dbReference type="ARBA" id="ARBA00023125"/>
    </source>
</evidence>
<keyword evidence="4" id="KW-0238">DNA-binding</keyword>
<feature type="region of interest" description="Disordered" evidence="7">
    <location>
        <begin position="1"/>
        <end position="29"/>
    </location>
</feature>
<evidence type="ECO:0000256" key="7">
    <source>
        <dbReference type="SAM" id="MobiDB-lite"/>
    </source>
</evidence>
<dbReference type="PROSITE" id="PS00463">
    <property type="entry name" value="ZN2_CY6_FUNGAL_1"/>
    <property type="match status" value="1"/>
</dbReference>
<dbReference type="SUPFAM" id="SSF57701">
    <property type="entry name" value="Zn2/Cys6 DNA-binding domain"/>
    <property type="match status" value="1"/>
</dbReference>
<keyword evidence="2" id="KW-0479">Metal-binding</keyword>
<evidence type="ECO:0000256" key="1">
    <source>
        <dbReference type="ARBA" id="ARBA00004123"/>
    </source>
</evidence>
<dbReference type="GO" id="GO:0000976">
    <property type="term" value="F:transcription cis-regulatory region binding"/>
    <property type="evidence" value="ECO:0007669"/>
    <property type="project" value="TreeGrafter"/>
</dbReference>
<name>A0A6A5WGS8_9PLEO</name>
<evidence type="ECO:0000256" key="5">
    <source>
        <dbReference type="ARBA" id="ARBA00023163"/>
    </source>
</evidence>
<evidence type="ECO:0000256" key="2">
    <source>
        <dbReference type="ARBA" id="ARBA00022723"/>
    </source>
</evidence>
<dbReference type="GO" id="GO:0000981">
    <property type="term" value="F:DNA-binding transcription factor activity, RNA polymerase II-specific"/>
    <property type="evidence" value="ECO:0007669"/>
    <property type="project" value="InterPro"/>
</dbReference>
<evidence type="ECO:0000259" key="8">
    <source>
        <dbReference type="PROSITE" id="PS50048"/>
    </source>
</evidence>
<dbReference type="PANTHER" id="PTHR31845:SF21">
    <property type="entry name" value="REGULATORY PROTEIN LEU3"/>
    <property type="match status" value="1"/>
</dbReference>
<dbReference type="InterPro" id="IPR007219">
    <property type="entry name" value="XnlR_reg_dom"/>
</dbReference>
<dbReference type="CDD" id="cd12148">
    <property type="entry name" value="fungal_TF_MHR"/>
    <property type="match status" value="1"/>
</dbReference>
<proteinExistence type="predicted"/>
<keyword evidence="5" id="KW-0804">Transcription</keyword>
<dbReference type="Pfam" id="PF00172">
    <property type="entry name" value="Zn_clus"/>
    <property type="match status" value="1"/>
</dbReference>
<dbReference type="PANTHER" id="PTHR31845">
    <property type="entry name" value="FINGER DOMAIN PROTEIN, PUTATIVE-RELATED"/>
    <property type="match status" value="1"/>
</dbReference>
<dbReference type="Gene3D" id="4.10.240.10">
    <property type="entry name" value="Zn(2)-C6 fungal-type DNA-binding domain"/>
    <property type="match status" value="1"/>
</dbReference>
<keyword evidence="6" id="KW-0539">Nucleus</keyword>
<evidence type="ECO:0000256" key="6">
    <source>
        <dbReference type="ARBA" id="ARBA00023242"/>
    </source>
</evidence>
<evidence type="ECO:0000313" key="10">
    <source>
        <dbReference type="Proteomes" id="UP000799779"/>
    </source>
</evidence>
<evidence type="ECO:0000256" key="3">
    <source>
        <dbReference type="ARBA" id="ARBA00023015"/>
    </source>
</evidence>
<dbReference type="Proteomes" id="UP000799779">
    <property type="component" value="Unassembled WGS sequence"/>
</dbReference>
<dbReference type="GO" id="GO:0008270">
    <property type="term" value="F:zinc ion binding"/>
    <property type="evidence" value="ECO:0007669"/>
    <property type="project" value="InterPro"/>
</dbReference>
<keyword evidence="10" id="KW-1185">Reference proteome</keyword>
<dbReference type="GO" id="GO:0006351">
    <property type="term" value="P:DNA-templated transcription"/>
    <property type="evidence" value="ECO:0007669"/>
    <property type="project" value="InterPro"/>
</dbReference>
<feature type="compositionally biased region" description="Polar residues" evidence="7">
    <location>
        <begin position="20"/>
        <end position="29"/>
    </location>
</feature>
<dbReference type="Pfam" id="PF04082">
    <property type="entry name" value="Fungal_trans"/>
    <property type="match status" value="1"/>
</dbReference>
<keyword evidence="3" id="KW-0805">Transcription regulation</keyword>
<dbReference type="InterPro" id="IPR051089">
    <property type="entry name" value="prtT"/>
</dbReference>
<gene>
    <name evidence="9" type="ORF">P154DRAFT_439355</name>
</gene>
<dbReference type="PROSITE" id="PS50048">
    <property type="entry name" value="ZN2_CY6_FUNGAL_2"/>
    <property type="match status" value="1"/>
</dbReference>
<dbReference type="CDD" id="cd00067">
    <property type="entry name" value="GAL4"/>
    <property type="match status" value="1"/>
</dbReference>